<evidence type="ECO:0000313" key="2">
    <source>
        <dbReference type="Proteomes" id="UP001062846"/>
    </source>
</evidence>
<comment type="caution">
    <text evidence="1">The sequence shown here is derived from an EMBL/GenBank/DDBJ whole genome shotgun (WGS) entry which is preliminary data.</text>
</comment>
<accession>A0ACC0PLX0</accession>
<sequence length="183" mass="20109">MRDELASSLDMHEDPSLMLQQLSGSIDKDIGENKTVVNKVSSFGEATCLWNEEDDISKQGDFDNKFSNMSGISGKLNSSQTAIYLENEEQERNDNANQQGIKSTGDIISDVEAHVHDVHVVDGNGNNEPLHQEGDLELDASEVQCHLHLQIETQDKASTCGQSLMKLVKFSKATLLPPLGLKL</sequence>
<name>A0ACC0PLX0_RHOML</name>
<gene>
    <name evidence="1" type="ORF">RHMOL_Rhmol02G0063900</name>
</gene>
<protein>
    <submittedName>
        <fullName evidence="1">Uncharacterized protein</fullName>
    </submittedName>
</protein>
<organism evidence="1 2">
    <name type="scientific">Rhododendron molle</name>
    <name type="common">Chinese azalea</name>
    <name type="synonym">Azalea mollis</name>
    <dbReference type="NCBI Taxonomy" id="49168"/>
    <lineage>
        <taxon>Eukaryota</taxon>
        <taxon>Viridiplantae</taxon>
        <taxon>Streptophyta</taxon>
        <taxon>Embryophyta</taxon>
        <taxon>Tracheophyta</taxon>
        <taxon>Spermatophyta</taxon>
        <taxon>Magnoliopsida</taxon>
        <taxon>eudicotyledons</taxon>
        <taxon>Gunneridae</taxon>
        <taxon>Pentapetalae</taxon>
        <taxon>asterids</taxon>
        <taxon>Ericales</taxon>
        <taxon>Ericaceae</taxon>
        <taxon>Ericoideae</taxon>
        <taxon>Rhodoreae</taxon>
        <taxon>Rhododendron</taxon>
    </lineage>
</organism>
<dbReference type="EMBL" id="CM046389">
    <property type="protein sequence ID" value="KAI8566718.1"/>
    <property type="molecule type" value="Genomic_DNA"/>
</dbReference>
<keyword evidence="2" id="KW-1185">Reference proteome</keyword>
<proteinExistence type="predicted"/>
<dbReference type="Proteomes" id="UP001062846">
    <property type="component" value="Chromosome 2"/>
</dbReference>
<evidence type="ECO:0000313" key="1">
    <source>
        <dbReference type="EMBL" id="KAI8566718.1"/>
    </source>
</evidence>
<reference evidence="1" key="1">
    <citation type="submission" date="2022-02" db="EMBL/GenBank/DDBJ databases">
        <title>Plant Genome Project.</title>
        <authorList>
            <person name="Zhang R.-G."/>
        </authorList>
    </citation>
    <scope>NUCLEOTIDE SEQUENCE</scope>
    <source>
        <strain evidence="1">AT1</strain>
    </source>
</reference>